<organism evidence="9 10">
    <name type="scientific">Formosa undariae</name>
    <dbReference type="NCBI Taxonomy" id="1325436"/>
    <lineage>
        <taxon>Bacteria</taxon>
        <taxon>Pseudomonadati</taxon>
        <taxon>Bacteroidota</taxon>
        <taxon>Flavobacteriia</taxon>
        <taxon>Flavobacteriales</taxon>
        <taxon>Flavobacteriaceae</taxon>
        <taxon>Formosa</taxon>
    </lineage>
</organism>
<gene>
    <name evidence="9" type="ORF">ACFFVB_18460</name>
</gene>
<dbReference type="SUPFAM" id="SSF53335">
    <property type="entry name" value="S-adenosyl-L-methionine-dependent methyltransferases"/>
    <property type="match status" value="1"/>
</dbReference>
<comment type="catalytic activity">
    <reaction evidence="7">
        <text>a 2'-deoxyadenosine in DNA + S-adenosyl-L-methionine = an N(6)-methyl-2'-deoxyadenosine in DNA + S-adenosyl-L-homocysteine + H(+)</text>
        <dbReference type="Rhea" id="RHEA:15197"/>
        <dbReference type="Rhea" id="RHEA-COMP:12418"/>
        <dbReference type="Rhea" id="RHEA-COMP:12419"/>
        <dbReference type="ChEBI" id="CHEBI:15378"/>
        <dbReference type="ChEBI" id="CHEBI:57856"/>
        <dbReference type="ChEBI" id="CHEBI:59789"/>
        <dbReference type="ChEBI" id="CHEBI:90615"/>
        <dbReference type="ChEBI" id="CHEBI:90616"/>
        <dbReference type="EC" id="2.1.1.72"/>
    </reaction>
</comment>
<evidence type="ECO:0000259" key="8">
    <source>
        <dbReference type="Pfam" id="PF02384"/>
    </source>
</evidence>
<keyword evidence="6" id="KW-0680">Restriction system</keyword>
<dbReference type="PANTHER" id="PTHR42933">
    <property type="entry name" value="SLR6095 PROTEIN"/>
    <property type="match status" value="1"/>
</dbReference>
<evidence type="ECO:0000256" key="4">
    <source>
        <dbReference type="ARBA" id="ARBA00022679"/>
    </source>
</evidence>
<dbReference type="InterPro" id="IPR029063">
    <property type="entry name" value="SAM-dependent_MTases_sf"/>
</dbReference>
<dbReference type="EMBL" id="JBHMEZ010000032">
    <property type="protein sequence ID" value="MFB9055070.1"/>
    <property type="molecule type" value="Genomic_DNA"/>
</dbReference>
<dbReference type="Pfam" id="PF02384">
    <property type="entry name" value="N6_Mtase"/>
    <property type="match status" value="1"/>
</dbReference>
<comment type="caution">
    <text evidence="9">The sequence shown here is derived from an EMBL/GenBank/DDBJ whole genome shotgun (WGS) entry which is preliminary data.</text>
</comment>
<dbReference type="InterPro" id="IPR003356">
    <property type="entry name" value="DNA_methylase_A-5"/>
</dbReference>
<keyword evidence="10" id="KW-1185">Reference proteome</keyword>
<proteinExistence type="inferred from homology"/>
<feature type="domain" description="DNA methylase adenine-specific" evidence="8">
    <location>
        <begin position="69"/>
        <end position="172"/>
    </location>
</feature>
<sequence length="195" mass="22561">MLSRKYDASQVFNDFLTIVICCMCREQQETLYFETIKRYEKDELNQFAQLFGEIALIYHNAEILGKWCDPLGQFYEALASNYKKSSFGQFFTPKAICDLMSGFILEPNTFGKKVNEPACGSGRAVLSANNYAPGNYYICQDLDPICCKMAAINLCFHEVRGEVHCMDTLRMSDPTQSYYINYEFWKHKTKLIIMK</sequence>
<reference evidence="9 10" key="1">
    <citation type="submission" date="2024-09" db="EMBL/GenBank/DDBJ databases">
        <authorList>
            <person name="Sun Q."/>
            <person name="Mori K."/>
        </authorList>
    </citation>
    <scope>NUCLEOTIDE SEQUENCE [LARGE SCALE GENOMIC DNA]</scope>
    <source>
        <strain evidence="9 10">CECT 8286</strain>
    </source>
</reference>
<keyword evidence="3 9" id="KW-0489">Methyltransferase</keyword>
<accession>A0ABV5F6N7</accession>
<protein>
    <recommendedName>
        <fullName evidence="2">site-specific DNA-methyltransferase (adenine-specific)</fullName>
        <ecNumber evidence="2">2.1.1.72</ecNumber>
    </recommendedName>
</protein>
<evidence type="ECO:0000256" key="2">
    <source>
        <dbReference type="ARBA" id="ARBA00011900"/>
    </source>
</evidence>
<dbReference type="Gene3D" id="3.40.50.150">
    <property type="entry name" value="Vaccinia Virus protein VP39"/>
    <property type="match status" value="1"/>
</dbReference>
<evidence type="ECO:0000256" key="1">
    <source>
        <dbReference type="ARBA" id="ARBA00006594"/>
    </source>
</evidence>
<comment type="similarity">
    <text evidence="1">Belongs to the N(4)/N(6)-methyltransferase family.</text>
</comment>
<name>A0ABV5F6N7_9FLAO</name>
<evidence type="ECO:0000313" key="9">
    <source>
        <dbReference type="EMBL" id="MFB9055070.1"/>
    </source>
</evidence>
<keyword evidence="5" id="KW-0949">S-adenosyl-L-methionine</keyword>
<dbReference type="InterPro" id="IPR051537">
    <property type="entry name" value="DNA_Adenine_Mtase"/>
</dbReference>
<dbReference type="PRINTS" id="PR00507">
    <property type="entry name" value="N12N6MTFRASE"/>
</dbReference>
<evidence type="ECO:0000256" key="7">
    <source>
        <dbReference type="ARBA" id="ARBA00047942"/>
    </source>
</evidence>
<dbReference type="Proteomes" id="UP001589605">
    <property type="component" value="Unassembled WGS sequence"/>
</dbReference>
<evidence type="ECO:0000313" key="10">
    <source>
        <dbReference type="Proteomes" id="UP001589605"/>
    </source>
</evidence>
<dbReference type="PANTHER" id="PTHR42933:SF4">
    <property type="entry name" value="TYPE I RESTRICTION ENZYME ECOKI METHYLASE SUBUNIT"/>
    <property type="match status" value="1"/>
</dbReference>
<keyword evidence="4" id="KW-0808">Transferase</keyword>
<evidence type="ECO:0000256" key="5">
    <source>
        <dbReference type="ARBA" id="ARBA00022691"/>
    </source>
</evidence>
<dbReference type="GO" id="GO:0008168">
    <property type="term" value="F:methyltransferase activity"/>
    <property type="evidence" value="ECO:0007669"/>
    <property type="project" value="UniProtKB-KW"/>
</dbReference>
<dbReference type="EC" id="2.1.1.72" evidence="2"/>
<evidence type="ECO:0000256" key="3">
    <source>
        <dbReference type="ARBA" id="ARBA00022603"/>
    </source>
</evidence>
<dbReference type="GO" id="GO:0032259">
    <property type="term" value="P:methylation"/>
    <property type="evidence" value="ECO:0007669"/>
    <property type="project" value="UniProtKB-KW"/>
</dbReference>
<evidence type="ECO:0000256" key="6">
    <source>
        <dbReference type="ARBA" id="ARBA00022747"/>
    </source>
</evidence>